<sequence length="215" mass="24637">MIVVNTIYEKYEAIIWRKYSRQLAAEGIIDPRIEGELGTIVCYEMIRCLYNQPCSRYPLEALDPGLDSISSGFLRRVCDNISVIARLALDYPEDCHKLKGYGAINYIFCAMKLAHDYNKEDFRLPASIDEIDKLASLDDWDSYKFTEVPSDIFQQWLTEVIRHAALVSDKCNMDDQQVQCSEVLLQLSDGAMAQTSPLTCDDLQVSPLRLARRRH</sequence>
<reference evidence="1 2" key="1">
    <citation type="submission" date="2019-12" db="EMBL/GenBank/DDBJ databases">
        <title>Draft genome sequence of the ascomycete Xylaria multiplex DSM 110363.</title>
        <authorList>
            <person name="Buettner E."/>
            <person name="Kellner H."/>
        </authorList>
    </citation>
    <scope>NUCLEOTIDE SEQUENCE [LARGE SCALE GENOMIC DNA]</scope>
    <source>
        <strain evidence="1 2">DSM 110363</strain>
    </source>
</reference>
<accession>A0A7C8J306</accession>
<comment type="caution">
    <text evidence="1">The sequence shown here is derived from an EMBL/GenBank/DDBJ whole genome shotgun (WGS) entry which is preliminary data.</text>
</comment>
<proteinExistence type="predicted"/>
<dbReference type="InParanoid" id="A0A7C8J306"/>
<protein>
    <submittedName>
        <fullName evidence="1">Uncharacterized protein</fullName>
    </submittedName>
</protein>
<keyword evidence="2" id="KW-1185">Reference proteome</keyword>
<dbReference type="AlphaFoldDB" id="A0A7C8J306"/>
<dbReference type="Proteomes" id="UP000481858">
    <property type="component" value="Unassembled WGS sequence"/>
</dbReference>
<evidence type="ECO:0000313" key="1">
    <source>
        <dbReference type="EMBL" id="KAF2969719.1"/>
    </source>
</evidence>
<organism evidence="1 2">
    <name type="scientific">Xylaria multiplex</name>
    <dbReference type="NCBI Taxonomy" id="323545"/>
    <lineage>
        <taxon>Eukaryota</taxon>
        <taxon>Fungi</taxon>
        <taxon>Dikarya</taxon>
        <taxon>Ascomycota</taxon>
        <taxon>Pezizomycotina</taxon>
        <taxon>Sordariomycetes</taxon>
        <taxon>Xylariomycetidae</taxon>
        <taxon>Xylariales</taxon>
        <taxon>Xylariaceae</taxon>
        <taxon>Xylaria</taxon>
    </lineage>
</organism>
<gene>
    <name evidence="1" type="ORF">GQX73_g3834</name>
</gene>
<dbReference type="OrthoDB" id="4778002at2759"/>
<dbReference type="EMBL" id="WUBL01000032">
    <property type="protein sequence ID" value="KAF2969719.1"/>
    <property type="molecule type" value="Genomic_DNA"/>
</dbReference>
<name>A0A7C8J306_9PEZI</name>
<evidence type="ECO:0000313" key="2">
    <source>
        <dbReference type="Proteomes" id="UP000481858"/>
    </source>
</evidence>